<sequence>MKIFTLILIIIFNFVFSNCILRFNKLTFNYNPEIVITNVTLDNSNKSMSLIGFHEIRLKEATKMIMILSVFVPESESDKIYNQTRIRTSINLCQDYDKNSFKQKILFNFNSTATTSEDGCPAKIGNFTRENIIIPDIHLPYIPLDMKFRVNITQKDMIKGSKKFVFSHSFELYGILKNLKN</sequence>
<organism evidence="1 2">
    <name type="scientific">Polypedilum vanderplanki</name>
    <name type="common">Sleeping chironomid midge</name>
    <dbReference type="NCBI Taxonomy" id="319348"/>
    <lineage>
        <taxon>Eukaryota</taxon>
        <taxon>Metazoa</taxon>
        <taxon>Ecdysozoa</taxon>
        <taxon>Arthropoda</taxon>
        <taxon>Hexapoda</taxon>
        <taxon>Insecta</taxon>
        <taxon>Pterygota</taxon>
        <taxon>Neoptera</taxon>
        <taxon>Endopterygota</taxon>
        <taxon>Diptera</taxon>
        <taxon>Nematocera</taxon>
        <taxon>Chironomoidea</taxon>
        <taxon>Chironomidae</taxon>
        <taxon>Chironominae</taxon>
        <taxon>Polypedilum</taxon>
        <taxon>Polypedilum</taxon>
    </lineage>
</organism>
<accession>A0A9J6BF21</accession>
<dbReference type="Proteomes" id="UP001107558">
    <property type="component" value="Chromosome 4"/>
</dbReference>
<proteinExistence type="predicted"/>
<dbReference type="EMBL" id="JADBJN010000004">
    <property type="protein sequence ID" value="KAG5668091.1"/>
    <property type="molecule type" value="Genomic_DNA"/>
</dbReference>
<name>A0A9J6BF21_POLVA</name>
<dbReference type="AlphaFoldDB" id="A0A9J6BF21"/>
<evidence type="ECO:0000313" key="1">
    <source>
        <dbReference type="EMBL" id="KAG5668091.1"/>
    </source>
</evidence>
<protein>
    <submittedName>
        <fullName evidence="1">Uncharacterized protein</fullName>
    </submittedName>
</protein>
<reference evidence="1" key="1">
    <citation type="submission" date="2021-03" db="EMBL/GenBank/DDBJ databases">
        <title>Chromosome level genome of the anhydrobiotic midge Polypedilum vanderplanki.</title>
        <authorList>
            <person name="Yoshida Y."/>
            <person name="Kikawada T."/>
            <person name="Gusev O."/>
        </authorList>
    </citation>
    <scope>NUCLEOTIDE SEQUENCE</scope>
    <source>
        <strain evidence="1">NIAS01</strain>
        <tissue evidence="1">Whole body or cell culture</tissue>
    </source>
</reference>
<comment type="caution">
    <text evidence="1">The sequence shown here is derived from an EMBL/GenBank/DDBJ whole genome shotgun (WGS) entry which is preliminary data.</text>
</comment>
<evidence type="ECO:0000313" key="2">
    <source>
        <dbReference type="Proteomes" id="UP001107558"/>
    </source>
</evidence>
<gene>
    <name evidence="1" type="ORF">PVAND_016046</name>
</gene>
<keyword evidence="2" id="KW-1185">Reference proteome</keyword>